<dbReference type="GO" id="GO:0003824">
    <property type="term" value="F:catalytic activity"/>
    <property type="evidence" value="ECO:0007669"/>
    <property type="project" value="UniProtKB-KW"/>
</dbReference>
<sequence>MATLASRNVDCCLIPESPFYLEAPGGIFEFIGTEGAGMRISKDKGTDASGNKLLHDGLWISQKNKGTLCRKAKDGYKSEVYRSEDRHTLSMQFLAIHLIMFIFEEIRRHGLKVAMAGIPKTIDNAFQL</sequence>
<keyword evidence="3" id="KW-1185">Reference proteome</keyword>
<reference evidence="2" key="1">
    <citation type="journal article" date="2022" name="Plant J.">
        <title>Strategies of tolerance reflected in two North American maple genomes.</title>
        <authorList>
            <person name="McEvoy S.L."/>
            <person name="Sezen U.U."/>
            <person name="Trouern-Trend A."/>
            <person name="McMahon S.M."/>
            <person name="Schaberg P.G."/>
            <person name="Yang J."/>
            <person name="Wegrzyn J.L."/>
            <person name="Swenson N.G."/>
        </authorList>
    </citation>
    <scope>NUCLEOTIDE SEQUENCE</scope>
    <source>
        <strain evidence="2">NS2018</strain>
    </source>
</reference>
<keyword evidence="1" id="KW-0021">Allosteric enzyme</keyword>
<dbReference type="AlphaFoldDB" id="A0AA39VYB9"/>
<dbReference type="Proteomes" id="UP001168877">
    <property type="component" value="Unassembled WGS sequence"/>
</dbReference>
<organism evidence="2 3">
    <name type="scientific">Acer saccharum</name>
    <name type="common">Sugar maple</name>
    <dbReference type="NCBI Taxonomy" id="4024"/>
    <lineage>
        <taxon>Eukaryota</taxon>
        <taxon>Viridiplantae</taxon>
        <taxon>Streptophyta</taxon>
        <taxon>Embryophyta</taxon>
        <taxon>Tracheophyta</taxon>
        <taxon>Spermatophyta</taxon>
        <taxon>Magnoliopsida</taxon>
        <taxon>eudicotyledons</taxon>
        <taxon>Gunneridae</taxon>
        <taxon>Pentapetalae</taxon>
        <taxon>rosids</taxon>
        <taxon>malvids</taxon>
        <taxon>Sapindales</taxon>
        <taxon>Sapindaceae</taxon>
        <taxon>Hippocastanoideae</taxon>
        <taxon>Acereae</taxon>
        <taxon>Acer</taxon>
    </lineage>
</organism>
<name>A0AA39VYB9_ACESA</name>
<proteinExistence type="predicted"/>
<evidence type="ECO:0000256" key="1">
    <source>
        <dbReference type="ARBA" id="ARBA00022533"/>
    </source>
</evidence>
<accession>A0AA39VYB9</accession>
<protein>
    <submittedName>
        <fullName evidence="2">Uncharacterized protein</fullName>
    </submittedName>
</protein>
<comment type="caution">
    <text evidence="2">The sequence shown here is derived from an EMBL/GenBank/DDBJ whole genome shotgun (WGS) entry which is preliminary data.</text>
</comment>
<reference evidence="2" key="2">
    <citation type="submission" date="2023-06" db="EMBL/GenBank/DDBJ databases">
        <authorList>
            <person name="Swenson N.G."/>
            <person name="Wegrzyn J.L."/>
            <person name="Mcevoy S.L."/>
        </authorList>
    </citation>
    <scope>NUCLEOTIDE SEQUENCE</scope>
    <source>
        <strain evidence="2">NS2018</strain>
        <tissue evidence="2">Leaf</tissue>
    </source>
</reference>
<evidence type="ECO:0000313" key="3">
    <source>
        <dbReference type="Proteomes" id="UP001168877"/>
    </source>
</evidence>
<dbReference type="EMBL" id="JAUESC010000004">
    <property type="protein sequence ID" value="KAK0597612.1"/>
    <property type="molecule type" value="Genomic_DNA"/>
</dbReference>
<gene>
    <name evidence="2" type="ORF">LWI29_026869</name>
</gene>
<evidence type="ECO:0000313" key="2">
    <source>
        <dbReference type="EMBL" id="KAK0597612.1"/>
    </source>
</evidence>
<dbReference type="PANTHER" id="PTHR45770">
    <property type="entry name" value="ATP-DEPENDENT 6-PHOSPHOFRUCTOKINASE 1"/>
    <property type="match status" value="1"/>
</dbReference>
<dbReference type="InterPro" id="IPR050929">
    <property type="entry name" value="PFKA"/>
</dbReference>